<dbReference type="PANTHER" id="PTHR15377">
    <property type="entry name" value="TRANSCRIPTION ELONGATION REGULATOR 1"/>
    <property type="match status" value="1"/>
</dbReference>
<dbReference type="PANTHER" id="PTHR15377:SF3">
    <property type="entry name" value="WW DOMAIN-CONTAINING PROTEIN"/>
    <property type="match status" value="1"/>
</dbReference>
<dbReference type="SUPFAM" id="SSF81698">
    <property type="entry name" value="FF domain"/>
    <property type="match status" value="1"/>
</dbReference>
<evidence type="ECO:0000259" key="4">
    <source>
        <dbReference type="PROSITE" id="PS50020"/>
    </source>
</evidence>
<name>A0A5A8DCR7_CAFRO</name>
<gene>
    <name evidence="7" type="ORF">FNF28_01446</name>
    <name evidence="5" type="ORF">FNF29_06528</name>
    <name evidence="6" type="ORF">FNF31_03233</name>
</gene>
<dbReference type="SUPFAM" id="SSF51045">
    <property type="entry name" value="WW domain"/>
    <property type="match status" value="1"/>
</dbReference>
<feature type="compositionally biased region" description="Basic and acidic residues" evidence="3">
    <location>
        <begin position="450"/>
        <end position="466"/>
    </location>
</feature>
<feature type="domain" description="WW" evidence="4">
    <location>
        <begin position="44"/>
        <end position="71"/>
    </location>
</feature>
<dbReference type="CDD" id="cd00201">
    <property type="entry name" value="WW"/>
    <property type="match status" value="1"/>
</dbReference>
<reference evidence="8 9" key="1">
    <citation type="submission" date="2019-07" db="EMBL/GenBank/DDBJ databases">
        <title>Genomes of Cafeteria roenbergensis.</title>
        <authorList>
            <person name="Fischer M.G."/>
            <person name="Hackl T."/>
            <person name="Roman M."/>
        </authorList>
    </citation>
    <scope>NUCLEOTIDE SEQUENCE [LARGE SCALE GENOMIC DNA]</scope>
    <source>
        <strain evidence="5 8">BVI</strain>
        <strain evidence="6 10">Cflag</strain>
        <strain evidence="7 9">RCC970-E3</strain>
    </source>
</reference>
<feature type="compositionally biased region" description="Basic and acidic residues" evidence="3">
    <location>
        <begin position="424"/>
        <end position="433"/>
    </location>
</feature>
<dbReference type="Proteomes" id="UP000323011">
    <property type="component" value="Unassembled WGS sequence"/>
</dbReference>
<feature type="region of interest" description="Disordered" evidence="3">
    <location>
        <begin position="415"/>
        <end position="533"/>
    </location>
</feature>
<dbReference type="Gene3D" id="1.10.10.440">
    <property type="entry name" value="FF domain"/>
    <property type="match status" value="1"/>
</dbReference>
<evidence type="ECO:0000313" key="7">
    <source>
        <dbReference type="EMBL" id="KAA0170452.1"/>
    </source>
</evidence>
<feature type="region of interest" description="Disordered" evidence="3">
    <location>
        <begin position="1"/>
        <end position="39"/>
    </location>
</feature>
<feature type="region of interest" description="Disordered" evidence="3">
    <location>
        <begin position="345"/>
        <end position="386"/>
    </location>
</feature>
<evidence type="ECO:0000256" key="1">
    <source>
        <dbReference type="ARBA" id="ARBA00022737"/>
    </source>
</evidence>
<protein>
    <recommendedName>
        <fullName evidence="4">WW domain-containing protein</fullName>
    </recommendedName>
</protein>
<dbReference type="GO" id="GO:0003712">
    <property type="term" value="F:transcription coregulator activity"/>
    <property type="evidence" value="ECO:0007669"/>
    <property type="project" value="TreeGrafter"/>
</dbReference>
<dbReference type="GO" id="GO:0070063">
    <property type="term" value="F:RNA polymerase binding"/>
    <property type="evidence" value="ECO:0007669"/>
    <property type="project" value="InterPro"/>
</dbReference>
<proteinExistence type="predicted"/>
<dbReference type="EMBL" id="VLTN01000050">
    <property type="protein sequence ID" value="KAA0148746.1"/>
    <property type="molecule type" value="Genomic_DNA"/>
</dbReference>
<dbReference type="Proteomes" id="UP000325113">
    <property type="component" value="Unassembled WGS sequence"/>
</dbReference>
<accession>A0A5A8DCR7</accession>
<organism evidence="6 10">
    <name type="scientific">Cafeteria roenbergensis</name>
    <name type="common">Marine flagellate</name>
    <dbReference type="NCBI Taxonomy" id="33653"/>
    <lineage>
        <taxon>Eukaryota</taxon>
        <taxon>Sar</taxon>
        <taxon>Stramenopiles</taxon>
        <taxon>Bigyra</taxon>
        <taxon>Opalozoa</taxon>
        <taxon>Bicosoecida</taxon>
        <taxon>Cafeteriaceae</taxon>
        <taxon>Cafeteria</taxon>
    </lineage>
</organism>
<evidence type="ECO:0000256" key="3">
    <source>
        <dbReference type="SAM" id="MobiDB-lite"/>
    </source>
</evidence>
<keyword evidence="8" id="KW-1185">Reference proteome</keyword>
<feature type="region of interest" description="Disordered" evidence="3">
    <location>
        <begin position="120"/>
        <end position="139"/>
    </location>
</feature>
<feature type="compositionally biased region" description="Basic residues" evidence="3">
    <location>
        <begin position="484"/>
        <end position="495"/>
    </location>
</feature>
<dbReference type="InterPro" id="IPR045148">
    <property type="entry name" value="TCRG1-like"/>
</dbReference>
<evidence type="ECO:0000313" key="10">
    <source>
        <dbReference type="Proteomes" id="UP000325113"/>
    </source>
</evidence>
<dbReference type="Gene3D" id="2.20.70.10">
    <property type="match status" value="1"/>
</dbReference>
<keyword evidence="1" id="KW-0677">Repeat</keyword>
<dbReference type="InterPro" id="IPR036020">
    <property type="entry name" value="WW_dom_sf"/>
</dbReference>
<evidence type="ECO:0000313" key="8">
    <source>
        <dbReference type="Proteomes" id="UP000323011"/>
    </source>
</evidence>
<dbReference type="AlphaFoldDB" id="A0A5A8DCR7"/>
<feature type="coiled-coil region" evidence="2">
    <location>
        <begin position="74"/>
        <end position="119"/>
    </location>
</feature>
<evidence type="ECO:0000256" key="2">
    <source>
        <dbReference type="SAM" id="Coils"/>
    </source>
</evidence>
<evidence type="ECO:0000313" key="5">
    <source>
        <dbReference type="EMBL" id="KAA0148746.1"/>
    </source>
</evidence>
<evidence type="ECO:0000313" key="6">
    <source>
        <dbReference type="EMBL" id="KAA0162434.1"/>
    </source>
</evidence>
<dbReference type="PROSITE" id="PS50020">
    <property type="entry name" value="WW_DOMAIN_2"/>
    <property type="match status" value="1"/>
</dbReference>
<dbReference type="InterPro" id="IPR001202">
    <property type="entry name" value="WW_dom"/>
</dbReference>
<dbReference type="SMART" id="SM00456">
    <property type="entry name" value="WW"/>
    <property type="match status" value="1"/>
</dbReference>
<dbReference type="GO" id="GO:0005634">
    <property type="term" value="C:nucleus"/>
    <property type="evidence" value="ECO:0007669"/>
    <property type="project" value="TreeGrafter"/>
</dbReference>
<dbReference type="EMBL" id="VLTL01000013">
    <property type="protein sequence ID" value="KAA0170452.1"/>
    <property type="molecule type" value="Genomic_DNA"/>
</dbReference>
<dbReference type="EMBL" id="VLTM01000027">
    <property type="protein sequence ID" value="KAA0162434.1"/>
    <property type="molecule type" value="Genomic_DNA"/>
</dbReference>
<evidence type="ECO:0000313" key="9">
    <source>
        <dbReference type="Proteomes" id="UP000324907"/>
    </source>
</evidence>
<dbReference type="Proteomes" id="UP000324907">
    <property type="component" value="Unassembled WGS sequence"/>
</dbReference>
<comment type="caution">
    <text evidence="6">The sequence shown here is derived from an EMBL/GenBank/DDBJ whole genome shotgun (WGS) entry which is preliminary data.</text>
</comment>
<keyword evidence="2" id="KW-0175">Coiled coil</keyword>
<sequence length="533" mass="57036">MAESPAAAEASAAASPLPGPDQAASEADPAVTAGTSAADEAAKWTRWVSPEGYPYFHNQETGETVWVEPECVRLAREVSEAEAALEEEREWEEAAKRDAERKARKEARLKAEAEKAAAQAAAELAAGGDGEDAEGGGMSTSALVSDMEQETNRTALVLACARLQQLFLDCGARAQSSWESLLPRLAVDPRFTEVPSLAMRRRIFTWWCRRRAEDPEAAAEDARQGAAAATAAAESRWATELREAAADGRLSVPGLTFEAFRAATASADGRAAADVIGPAAAREAFTAARSTAFAAAEAERAAERAAAAAREAERRERARGQASEAFRAVVGDLRWLTHEHTWQDVRSRREDGSLAAASAGAGGDAGPREAMGAGLSNSGGVSRPPLGKDPRWCVHLSEEDMQSLFAEVKKALQAKGATTAAPGRAEKRPRDGGGAEGQRRRRWSQEEGAVDERLDGGRRGEARWREGGNGGARGDGDDDGEGRGHRRSRRSRSRSPSRSASPPARRGRRGDRPGLDDDEEDLFARRERTRHRG</sequence>
<feature type="compositionally biased region" description="Low complexity" evidence="3">
    <location>
        <begin position="1"/>
        <end position="16"/>
    </location>
</feature>
<dbReference type="InterPro" id="IPR036517">
    <property type="entry name" value="FF_domain_sf"/>
</dbReference>